<dbReference type="KEGG" id="cheb:HH215_16130"/>
<dbReference type="Gene3D" id="3.40.190.10">
    <property type="entry name" value="Periplasmic binding protein-like II"/>
    <property type="match status" value="2"/>
</dbReference>
<dbReference type="GO" id="GO:1901982">
    <property type="term" value="F:maltose binding"/>
    <property type="evidence" value="ECO:0007669"/>
    <property type="project" value="TreeGrafter"/>
</dbReference>
<organism evidence="4 5">
    <name type="scientific">Cohnella herbarum</name>
    <dbReference type="NCBI Taxonomy" id="2728023"/>
    <lineage>
        <taxon>Bacteria</taxon>
        <taxon>Bacillati</taxon>
        <taxon>Bacillota</taxon>
        <taxon>Bacilli</taxon>
        <taxon>Bacillales</taxon>
        <taxon>Paenibacillaceae</taxon>
        <taxon>Cohnella</taxon>
    </lineage>
</organism>
<accession>A0A7Z2VJW8</accession>
<dbReference type="Pfam" id="PF13416">
    <property type="entry name" value="SBP_bac_8"/>
    <property type="match status" value="1"/>
</dbReference>
<sequence length="445" mass="49420">MTGQREETERSGWRGRIGWIRRTKITVISVGLAIGALLSGCGSSESIIGGSRVEKVLQPSANEEITVWHTYSDVESRMFEQEVIPAFEQANPGISVNSVRRTYENIKSALIAETTSGSGPDVVRLDMPWLPEFAKLGLVDPIDRLPEFGKVSMKLHKTALESGKYNGRYYGLPLNMNTKAAIYNRKLLEQAGLDHPPSTMDELVALSERTGWQLGINGISTWDILPYFSGLGGKLTNGDYTRSVGYLDSETSIQAVRTLKRLLDEGIISEDVLSGKLERWEAVQDGRLLMIDEGPWYYSILSHVSGDDNEELLANTVLAPFPHNPGEKGAIVGGENLVLMSSSRHKQAAWTFMKWMAGAPAQQFMFEMGLLPTNIEASGSELSFSPTIRPYVESLNASFLRPPVTNWAKIDKQFNESLKLIMRGRVPIELGLEQLAIQIDEWLKE</sequence>
<dbReference type="Proteomes" id="UP000502248">
    <property type="component" value="Chromosome"/>
</dbReference>
<dbReference type="SUPFAM" id="SSF53850">
    <property type="entry name" value="Periplasmic binding protein-like II"/>
    <property type="match status" value="1"/>
</dbReference>
<keyword evidence="3" id="KW-0732">Signal</keyword>
<dbReference type="GO" id="GO:0042956">
    <property type="term" value="P:maltodextrin transmembrane transport"/>
    <property type="evidence" value="ECO:0007669"/>
    <property type="project" value="TreeGrafter"/>
</dbReference>
<protein>
    <submittedName>
        <fullName evidence="4">Extracellular solute-binding protein</fullName>
    </submittedName>
</protein>
<keyword evidence="2" id="KW-0813">Transport</keyword>
<dbReference type="RefSeq" id="WP_169280834.1">
    <property type="nucleotide sequence ID" value="NZ_CP051680.1"/>
</dbReference>
<evidence type="ECO:0000256" key="3">
    <source>
        <dbReference type="ARBA" id="ARBA00022729"/>
    </source>
</evidence>
<dbReference type="AlphaFoldDB" id="A0A7Z2VJW8"/>
<gene>
    <name evidence="4" type="ORF">HH215_16130</name>
</gene>
<evidence type="ECO:0000313" key="4">
    <source>
        <dbReference type="EMBL" id="QJD84553.1"/>
    </source>
</evidence>
<evidence type="ECO:0000256" key="2">
    <source>
        <dbReference type="ARBA" id="ARBA00022448"/>
    </source>
</evidence>
<comment type="similarity">
    <text evidence="1">Belongs to the bacterial solute-binding protein 1 family.</text>
</comment>
<keyword evidence="5" id="KW-1185">Reference proteome</keyword>
<dbReference type="PANTHER" id="PTHR30061:SF50">
    <property type="entry name" value="MALTOSE_MALTODEXTRIN-BINDING PERIPLASMIC PROTEIN"/>
    <property type="match status" value="1"/>
</dbReference>
<evidence type="ECO:0000313" key="5">
    <source>
        <dbReference type="Proteomes" id="UP000502248"/>
    </source>
</evidence>
<dbReference type="PANTHER" id="PTHR30061">
    <property type="entry name" value="MALTOSE-BINDING PERIPLASMIC PROTEIN"/>
    <property type="match status" value="1"/>
</dbReference>
<reference evidence="4 5" key="1">
    <citation type="submission" date="2020-04" db="EMBL/GenBank/DDBJ databases">
        <title>Genome sequencing of novel species.</title>
        <authorList>
            <person name="Heo J."/>
            <person name="Kim S.-J."/>
            <person name="Kim J.-S."/>
            <person name="Hong S.-B."/>
            <person name="Kwon S.-W."/>
        </authorList>
    </citation>
    <scope>NUCLEOTIDE SEQUENCE [LARGE SCALE GENOMIC DNA]</scope>
    <source>
        <strain evidence="4 5">MFER-1</strain>
    </source>
</reference>
<proteinExistence type="inferred from homology"/>
<evidence type="ECO:0000256" key="1">
    <source>
        <dbReference type="ARBA" id="ARBA00008520"/>
    </source>
</evidence>
<dbReference type="GO" id="GO:0015768">
    <property type="term" value="P:maltose transport"/>
    <property type="evidence" value="ECO:0007669"/>
    <property type="project" value="TreeGrafter"/>
</dbReference>
<dbReference type="InterPro" id="IPR006059">
    <property type="entry name" value="SBP"/>
</dbReference>
<dbReference type="GO" id="GO:0055052">
    <property type="term" value="C:ATP-binding cassette (ABC) transporter complex, substrate-binding subunit-containing"/>
    <property type="evidence" value="ECO:0007669"/>
    <property type="project" value="TreeGrafter"/>
</dbReference>
<name>A0A7Z2VJW8_9BACL</name>
<dbReference type="EMBL" id="CP051680">
    <property type="protein sequence ID" value="QJD84553.1"/>
    <property type="molecule type" value="Genomic_DNA"/>
</dbReference>